<feature type="transmembrane region" description="Helical" evidence="6">
    <location>
        <begin position="57"/>
        <end position="76"/>
    </location>
</feature>
<keyword evidence="4 6" id="KW-1133">Transmembrane helix</keyword>
<protein>
    <submittedName>
        <fullName evidence="7">Uncharacterized protein</fullName>
    </submittedName>
</protein>
<evidence type="ECO:0000313" key="8">
    <source>
        <dbReference type="Proteomes" id="UP000472271"/>
    </source>
</evidence>
<comment type="similarity">
    <text evidence="2">Belongs to the TMEM88 family.</text>
</comment>
<dbReference type="GO" id="GO:0005886">
    <property type="term" value="C:plasma membrane"/>
    <property type="evidence" value="ECO:0007669"/>
    <property type="project" value="TreeGrafter"/>
</dbReference>
<proteinExistence type="inferred from homology"/>
<feature type="transmembrane region" description="Helical" evidence="6">
    <location>
        <begin position="97"/>
        <end position="120"/>
    </location>
</feature>
<dbReference type="InterPro" id="IPR033355">
    <property type="entry name" value="TMEM88"/>
</dbReference>
<dbReference type="PANTHER" id="PTHR28628:SF4">
    <property type="entry name" value="TRANSMEMBRANE PROTEIN 88B"/>
    <property type="match status" value="1"/>
</dbReference>
<evidence type="ECO:0000256" key="4">
    <source>
        <dbReference type="ARBA" id="ARBA00022989"/>
    </source>
</evidence>
<evidence type="ECO:0000256" key="6">
    <source>
        <dbReference type="SAM" id="Phobius"/>
    </source>
</evidence>
<keyword evidence="5 6" id="KW-0472">Membrane</keyword>
<dbReference type="AlphaFoldDB" id="A0A673C1P0"/>
<evidence type="ECO:0000313" key="7">
    <source>
        <dbReference type="Ensembl" id="ENSSORP00005049156.1"/>
    </source>
</evidence>
<keyword evidence="3 6" id="KW-0812">Transmembrane</keyword>
<dbReference type="GO" id="GO:0030165">
    <property type="term" value="F:PDZ domain binding"/>
    <property type="evidence" value="ECO:0007669"/>
    <property type="project" value="TreeGrafter"/>
</dbReference>
<sequence length="133" mass="14369">DKEEIWIGEGVKMLPPPVAHSGGTAWGSRRGRCGCLVWGAVLVLWNLSIVLASTVLLALVFSVVLLPAMLLLYAGFLCHSRVSCPQQCRANSTHPTLLFIHVQGWCLLLFSLAADALIAFELHKSGYKVALAS</sequence>
<dbReference type="Proteomes" id="UP000472271">
    <property type="component" value="Chromosome 5"/>
</dbReference>
<name>A0A673C1P0_9TELE</name>
<reference evidence="7" key="1">
    <citation type="submission" date="2019-06" db="EMBL/GenBank/DDBJ databases">
        <authorList>
            <consortium name="Wellcome Sanger Institute Data Sharing"/>
        </authorList>
    </citation>
    <scope>NUCLEOTIDE SEQUENCE [LARGE SCALE GENOMIC DNA]</scope>
</reference>
<dbReference type="InParanoid" id="A0A673C1P0"/>
<reference evidence="7" key="3">
    <citation type="submission" date="2025-09" db="UniProtKB">
        <authorList>
            <consortium name="Ensembl"/>
        </authorList>
    </citation>
    <scope>IDENTIFICATION</scope>
</reference>
<dbReference type="Ensembl" id="ENSSORT00005050354.1">
    <property type="protein sequence ID" value="ENSSORP00005049156.1"/>
    <property type="gene ID" value="ENSSORG00005022336.1"/>
</dbReference>
<evidence type="ECO:0000256" key="3">
    <source>
        <dbReference type="ARBA" id="ARBA00022692"/>
    </source>
</evidence>
<reference evidence="7" key="2">
    <citation type="submission" date="2025-08" db="UniProtKB">
        <authorList>
            <consortium name="Ensembl"/>
        </authorList>
    </citation>
    <scope>IDENTIFICATION</scope>
</reference>
<evidence type="ECO:0000256" key="1">
    <source>
        <dbReference type="ARBA" id="ARBA00004141"/>
    </source>
</evidence>
<accession>A0A673C1P0</accession>
<keyword evidence="8" id="KW-1185">Reference proteome</keyword>
<evidence type="ECO:0000256" key="5">
    <source>
        <dbReference type="ARBA" id="ARBA00023136"/>
    </source>
</evidence>
<evidence type="ECO:0000256" key="2">
    <source>
        <dbReference type="ARBA" id="ARBA00005734"/>
    </source>
</evidence>
<organism evidence="7 8">
    <name type="scientific">Sphaeramia orbicularis</name>
    <name type="common">orbiculate cardinalfish</name>
    <dbReference type="NCBI Taxonomy" id="375764"/>
    <lineage>
        <taxon>Eukaryota</taxon>
        <taxon>Metazoa</taxon>
        <taxon>Chordata</taxon>
        <taxon>Craniata</taxon>
        <taxon>Vertebrata</taxon>
        <taxon>Euteleostomi</taxon>
        <taxon>Actinopterygii</taxon>
        <taxon>Neopterygii</taxon>
        <taxon>Teleostei</taxon>
        <taxon>Neoteleostei</taxon>
        <taxon>Acanthomorphata</taxon>
        <taxon>Gobiaria</taxon>
        <taxon>Kurtiformes</taxon>
        <taxon>Apogonoidei</taxon>
        <taxon>Apogonidae</taxon>
        <taxon>Apogoninae</taxon>
        <taxon>Sphaeramia</taxon>
    </lineage>
</organism>
<feature type="transmembrane region" description="Helical" evidence="6">
    <location>
        <begin position="33"/>
        <end position="51"/>
    </location>
</feature>
<dbReference type="PANTHER" id="PTHR28628">
    <property type="entry name" value="TRANSMEMBRANE PROTEIN 88-RELATED"/>
    <property type="match status" value="1"/>
</dbReference>
<comment type="subcellular location">
    <subcellularLocation>
        <location evidence="1">Membrane</location>
        <topology evidence="1">Multi-pass membrane protein</topology>
    </subcellularLocation>
</comment>